<protein>
    <submittedName>
        <fullName evidence="1">Uncharacterized protein</fullName>
    </submittedName>
</protein>
<name>A0A2V2L6H5_9RHOB</name>
<comment type="caution">
    <text evidence="1">The sequence shown here is derived from an EMBL/GenBank/DDBJ whole genome shotgun (WGS) entry which is preliminary data.</text>
</comment>
<sequence length="61" mass="6949">MTVWQFFLRTEPTAPATRRGYVRAECETTARQLVKRPDAILIDIPHSGWPGSPDAQVLWPN</sequence>
<dbReference type="Proteomes" id="UP000245680">
    <property type="component" value="Unassembled WGS sequence"/>
</dbReference>
<accession>A0A2V2L6H5</accession>
<evidence type="ECO:0000313" key="1">
    <source>
        <dbReference type="EMBL" id="PWR01018.1"/>
    </source>
</evidence>
<evidence type="ECO:0000313" key="2">
    <source>
        <dbReference type="Proteomes" id="UP000245680"/>
    </source>
</evidence>
<dbReference type="AlphaFoldDB" id="A0A2V2L6H5"/>
<dbReference type="EMBL" id="QGKU01000063">
    <property type="protein sequence ID" value="PWR01018.1"/>
    <property type="molecule type" value="Genomic_DNA"/>
</dbReference>
<gene>
    <name evidence="1" type="ORF">DKT77_18940</name>
</gene>
<reference evidence="1 2" key="1">
    <citation type="submission" date="2018-05" db="EMBL/GenBank/DDBJ databases">
        <title>Rhodobacteraceae gen. nov., sp. nov. isolated from sea water.</title>
        <authorList>
            <person name="Ren Y."/>
        </authorList>
    </citation>
    <scope>NUCLEOTIDE SEQUENCE [LARGE SCALE GENOMIC DNA]</scope>
    <source>
        <strain evidence="1 2">TG-679</strain>
    </source>
</reference>
<keyword evidence="2" id="KW-1185">Reference proteome</keyword>
<organism evidence="1 2">
    <name type="scientific">Meridianimarinicoccus roseus</name>
    <dbReference type="NCBI Taxonomy" id="2072018"/>
    <lineage>
        <taxon>Bacteria</taxon>
        <taxon>Pseudomonadati</taxon>
        <taxon>Pseudomonadota</taxon>
        <taxon>Alphaproteobacteria</taxon>
        <taxon>Rhodobacterales</taxon>
        <taxon>Paracoccaceae</taxon>
        <taxon>Meridianimarinicoccus</taxon>
    </lineage>
</organism>
<proteinExistence type="predicted"/>